<dbReference type="Proteomes" id="UP000465112">
    <property type="component" value="Chromosome 9"/>
</dbReference>
<name>A0A6A5F361_PERFL</name>
<keyword evidence="2" id="KW-1185">Reference proteome</keyword>
<sequence length="134" mass="15252">MATPVIRIVDPEAPAHRQQAVLMATKEARCCREKKMVFSKPPQELLFQDSALIHAEKLLRTEGIPALSRQLCLGKLLVPFGQYDNAPFHWLVTNDVGYMKYMLDKHQSEVANPHRKGEAGNHWVKDLLAEYVES</sequence>
<comment type="caution">
    <text evidence="1">The sequence shown here is derived from an EMBL/GenBank/DDBJ whole genome shotgun (WGS) entry which is preliminary data.</text>
</comment>
<gene>
    <name evidence="1" type="ORF">PFLUV_G00112960</name>
</gene>
<evidence type="ECO:0000313" key="1">
    <source>
        <dbReference type="EMBL" id="KAF1385938.1"/>
    </source>
</evidence>
<dbReference type="EMBL" id="VHII01000009">
    <property type="protein sequence ID" value="KAF1385938.1"/>
    <property type="molecule type" value="Genomic_DNA"/>
</dbReference>
<dbReference type="AlphaFoldDB" id="A0A6A5F361"/>
<proteinExistence type="predicted"/>
<evidence type="ECO:0000313" key="2">
    <source>
        <dbReference type="Proteomes" id="UP000465112"/>
    </source>
</evidence>
<reference evidence="1 2" key="1">
    <citation type="submission" date="2019-06" db="EMBL/GenBank/DDBJ databases">
        <title>A chromosome-scale genome assembly of the European perch, Perca fluviatilis.</title>
        <authorList>
            <person name="Roques C."/>
            <person name="Zahm M."/>
            <person name="Cabau C."/>
            <person name="Klopp C."/>
            <person name="Bouchez O."/>
            <person name="Donnadieu C."/>
            <person name="Kuhl H."/>
            <person name="Gislard M."/>
            <person name="Guendouz S."/>
            <person name="Journot L."/>
            <person name="Haffray P."/>
            <person name="Bestin A."/>
            <person name="Morvezen R."/>
            <person name="Feron R."/>
            <person name="Wen M."/>
            <person name="Jouanno E."/>
            <person name="Herpin A."/>
            <person name="Schartl M."/>
            <person name="Postlethwait J."/>
            <person name="Schaerlinger B."/>
            <person name="Chardard D."/>
            <person name="Lecocq T."/>
            <person name="Poncet C."/>
            <person name="Jaffrelo L."/>
            <person name="Lampietro C."/>
            <person name="Guiguen Y."/>
        </authorList>
    </citation>
    <scope>NUCLEOTIDE SEQUENCE [LARGE SCALE GENOMIC DNA]</scope>
    <source>
        <tissue evidence="1">Blood</tissue>
    </source>
</reference>
<accession>A0A6A5F361</accession>
<protein>
    <submittedName>
        <fullName evidence="1">Uncharacterized protein</fullName>
    </submittedName>
</protein>
<organism evidence="1 2">
    <name type="scientific">Perca fluviatilis</name>
    <name type="common">European perch</name>
    <dbReference type="NCBI Taxonomy" id="8168"/>
    <lineage>
        <taxon>Eukaryota</taxon>
        <taxon>Metazoa</taxon>
        <taxon>Chordata</taxon>
        <taxon>Craniata</taxon>
        <taxon>Vertebrata</taxon>
        <taxon>Euteleostomi</taxon>
        <taxon>Actinopterygii</taxon>
        <taxon>Neopterygii</taxon>
        <taxon>Teleostei</taxon>
        <taxon>Neoteleostei</taxon>
        <taxon>Acanthomorphata</taxon>
        <taxon>Eupercaria</taxon>
        <taxon>Perciformes</taxon>
        <taxon>Percoidei</taxon>
        <taxon>Percidae</taxon>
        <taxon>Percinae</taxon>
        <taxon>Perca</taxon>
    </lineage>
</organism>